<dbReference type="EMBL" id="LR699119">
    <property type="protein sequence ID" value="VVC76132.1"/>
    <property type="molecule type" value="Genomic_DNA"/>
</dbReference>
<feature type="chain" id="PRO_5023142107" description="Glycine zipper domain-containing protein" evidence="5">
    <location>
        <begin position="27"/>
        <end position="159"/>
    </location>
</feature>
<dbReference type="KEGG" id="asip:AQUSIP_14370"/>
<comment type="subcellular location">
    <subcellularLocation>
        <location evidence="1">Membrane</location>
    </subcellularLocation>
</comment>
<sequence length="159" mass="16409">MKQALIKSALLIASASLIVSCSSANTQNENTTIGAVTGAVVGGVAGSAIGAGTGQIVAIGAGAVAGALIGGYVGHSMDHSDNMQSSYALEHMPQKKAHHWKNKKTGAHYTMTPTTKHMAMNGHKDCRKYTMVATIKGKKQTVQGTACRQADGSWQAIQA</sequence>
<proteinExistence type="predicted"/>
<dbReference type="GO" id="GO:0019867">
    <property type="term" value="C:outer membrane"/>
    <property type="evidence" value="ECO:0007669"/>
    <property type="project" value="InterPro"/>
</dbReference>
<keyword evidence="3" id="KW-0472">Membrane</keyword>
<evidence type="ECO:0000256" key="5">
    <source>
        <dbReference type="SAM" id="SignalP"/>
    </source>
</evidence>
<evidence type="ECO:0000256" key="1">
    <source>
        <dbReference type="ARBA" id="ARBA00004370"/>
    </source>
</evidence>
<organism evidence="8 9">
    <name type="scientific">Aquicella siphonis</name>
    <dbReference type="NCBI Taxonomy" id="254247"/>
    <lineage>
        <taxon>Bacteria</taxon>
        <taxon>Pseudomonadati</taxon>
        <taxon>Pseudomonadota</taxon>
        <taxon>Gammaproteobacteria</taxon>
        <taxon>Legionellales</taxon>
        <taxon>Coxiellaceae</taxon>
        <taxon>Aquicella</taxon>
    </lineage>
</organism>
<keyword evidence="2 5" id="KW-0732">Signal</keyword>
<evidence type="ECO:0000256" key="2">
    <source>
        <dbReference type="ARBA" id="ARBA00022729"/>
    </source>
</evidence>
<dbReference type="PANTHER" id="PTHR35603:SF2">
    <property type="entry name" value="OUTER MEMBRANE LIPOPROTEIN"/>
    <property type="match status" value="1"/>
</dbReference>
<dbReference type="Pfam" id="PF16998">
    <property type="entry name" value="17kDa_Anti_2"/>
    <property type="match status" value="1"/>
</dbReference>
<dbReference type="PANTHER" id="PTHR35603">
    <property type="match status" value="1"/>
</dbReference>
<evidence type="ECO:0000313" key="8">
    <source>
        <dbReference type="EMBL" id="VVC76132.1"/>
    </source>
</evidence>
<dbReference type="OrthoDB" id="6170015at2"/>
<feature type="domain" description="Glycine zipper 2TM" evidence="6">
    <location>
        <begin position="33"/>
        <end position="74"/>
    </location>
</feature>
<evidence type="ECO:0000259" key="7">
    <source>
        <dbReference type="Pfam" id="PF16998"/>
    </source>
</evidence>
<feature type="domain" description="Surface antigen" evidence="7">
    <location>
        <begin position="82"/>
        <end position="156"/>
    </location>
</feature>
<reference evidence="8 9" key="1">
    <citation type="submission" date="2019-08" db="EMBL/GenBank/DDBJ databases">
        <authorList>
            <person name="Guy L."/>
        </authorList>
    </citation>
    <scope>NUCLEOTIDE SEQUENCE [LARGE SCALE GENOMIC DNA]</scope>
    <source>
        <strain evidence="8 9">SGT-108</strain>
    </source>
</reference>
<evidence type="ECO:0000256" key="4">
    <source>
        <dbReference type="ARBA" id="ARBA00023139"/>
    </source>
</evidence>
<keyword evidence="9" id="KW-1185">Reference proteome</keyword>
<dbReference type="InterPro" id="IPR008816">
    <property type="entry name" value="Gly_zipper_2TM_dom"/>
</dbReference>
<evidence type="ECO:0000256" key="3">
    <source>
        <dbReference type="ARBA" id="ARBA00023136"/>
    </source>
</evidence>
<keyword evidence="4" id="KW-0449">Lipoprotein</keyword>
<dbReference type="PROSITE" id="PS51257">
    <property type="entry name" value="PROKAR_LIPOPROTEIN"/>
    <property type="match status" value="1"/>
</dbReference>
<dbReference type="Pfam" id="PF05433">
    <property type="entry name" value="Rick_17kDa_Anti"/>
    <property type="match status" value="1"/>
</dbReference>
<evidence type="ECO:0008006" key="10">
    <source>
        <dbReference type="Google" id="ProtNLM"/>
    </source>
</evidence>
<keyword evidence="4" id="KW-0564">Palmitate</keyword>
<name>A0A5E4PIC3_9COXI</name>
<dbReference type="AlphaFoldDB" id="A0A5E4PIC3"/>
<accession>A0A5E4PIC3</accession>
<dbReference type="InterPro" id="IPR016364">
    <property type="entry name" value="Surface_antigen_Rickettsia"/>
</dbReference>
<feature type="signal peptide" evidence="5">
    <location>
        <begin position="1"/>
        <end position="26"/>
    </location>
</feature>
<protein>
    <recommendedName>
        <fullName evidence="10">Glycine zipper domain-containing protein</fullName>
    </recommendedName>
</protein>
<dbReference type="InterPro" id="IPR051407">
    <property type="entry name" value="Bact_OM_lipoprot/Surf_antigen"/>
</dbReference>
<dbReference type="PIRSF" id="PIRSF002721">
    <property type="entry name" value="Surface_antigen_Rickettsia"/>
    <property type="match status" value="1"/>
</dbReference>
<gene>
    <name evidence="8" type="ORF">AQUSIP_14370</name>
</gene>
<dbReference type="Proteomes" id="UP000324194">
    <property type="component" value="Chromosome 1"/>
</dbReference>
<evidence type="ECO:0000313" key="9">
    <source>
        <dbReference type="Proteomes" id="UP000324194"/>
    </source>
</evidence>
<evidence type="ECO:0000259" key="6">
    <source>
        <dbReference type="Pfam" id="PF05433"/>
    </source>
</evidence>
<dbReference type="RefSeq" id="WP_148339377.1">
    <property type="nucleotide sequence ID" value="NZ_LR699119.1"/>
</dbReference>
<dbReference type="InterPro" id="IPR032635">
    <property type="entry name" value="Anti_2"/>
</dbReference>